<comment type="caution">
    <text evidence="1">The sequence shown here is derived from an EMBL/GenBank/DDBJ whole genome shotgun (WGS) entry which is preliminary data.</text>
</comment>
<accession>A0A840ZSU1</accession>
<protein>
    <submittedName>
        <fullName evidence="1">Uncharacterized protein</fullName>
    </submittedName>
</protein>
<evidence type="ECO:0000313" key="2">
    <source>
        <dbReference type="Proteomes" id="UP000583454"/>
    </source>
</evidence>
<sequence length="129" mass="14349">MGHLRFMGTEELNRSGPAELAEVRLIERVLPTGRTAEVQALADAMWQLLDDMGAEGTSVCAVAKASARIAYEPFRVGADGEEAPVDYPLEAAERLREEVREELRRELNRPMTFLPWSLEPVSPLIEVEG</sequence>
<dbReference type="RefSeq" id="WP_183573372.1">
    <property type="nucleotide sequence ID" value="NZ_JACHOP010000030.1"/>
</dbReference>
<dbReference type="EMBL" id="JACHOP010000030">
    <property type="protein sequence ID" value="MBB5759887.1"/>
    <property type="molecule type" value="Genomic_DNA"/>
</dbReference>
<proteinExistence type="predicted"/>
<evidence type="ECO:0000313" key="1">
    <source>
        <dbReference type="EMBL" id="MBB5759887.1"/>
    </source>
</evidence>
<dbReference type="Proteomes" id="UP000583454">
    <property type="component" value="Unassembled WGS sequence"/>
</dbReference>
<reference evidence="1 2" key="1">
    <citation type="submission" date="2020-08" db="EMBL/GenBank/DDBJ databases">
        <title>Genomic Encyclopedia of Type Strains, Phase IV (KMG-IV): sequencing the most valuable type-strain genomes for metagenomic binning, comparative biology and taxonomic classification.</title>
        <authorList>
            <person name="Goeker M."/>
        </authorList>
    </citation>
    <scope>NUCLEOTIDE SEQUENCE [LARGE SCALE GENOMIC DNA]</scope>
    <source>
        <strain evidence="1 2">DSM 2163</strain>
    </source>
</reference>
<gene>
    <name evidence="1" type="ORF">HNR00_004624</name>
</gene>
<organism evidence="1 2">
    <name type="scientific">Methylorubrum rhodinum</name>
    <dbReference type="NCBI Taxonomy" id="29428"/>
    <lineage>
        <taxon>Bacteria</taxon>
        <taxon>Pseudomonadati</taxon>
        <taxon>Pseudomonadota</taxon>
        <taxon>Alphaproteobacteria</taxon>
        <taxon>Hyphomicrobiales</taxon>
        <taxon>Methylobacteriaceae</taxon>
        <taxon>Methylorubrum</taxon>
    </lineage>
</organism>
<keyword evidence="2" id="KW-1185">Reference proteome</keyword>
<name>A0A840ZSU1_9HYPH</name>
<dbReference type="AlphaFoldDB" id="A0A840ZSU1"/>